<dbReference type="GO" id="GO:0034456">
    <property type="term" value="C:UTP-C complex"/>
    <property type="evidence" value="ECO:0007669"/>
    <property type="project" value="TreeGrafter"/>
</dbReference>
<dbReference type="Pfam" id="PF12923">
    <property type="entry name" value="RRP7"/>
    <property type="match status" value="1"/>
</dbReference>
<evidence type="ECO:0000256" key="1">
    <source>
        <dbReference type="ARBA" id="ARBA00006110"/>
    </source>
</evidence>
<dbReference type="OrthoDB" id="5390at2759"/>
<sequence length="409" mass="44411">MARSKSKTASRAEDDVRSSSASRTVSKKNKGAAGFATVSGFRVLRLGSQVLYIRIHQEKDRVEATTSQTRTLFVVNLPTDTTDRHVRAIFAKAGPIEVVQFWDQRPGSVSEDEEGMDVGGPSQEFQEQAGSLTSVATSSDAGKRKGGKKSSGPPAIVPLPPSDPRHPHRLHRTSVSAHVTFLDASCAQRALSLPDSTAWPDAWADIRNAQNAAALAAMDDSHPHGQKKRPGSAGQAALEAGQSVPPLGLEYFISRHRAQRPTPDAITKHVDSVIAHYTWVKEHPQAKGKGGVPVASYGPDGEMLDEDGFTIVQRGGRFGRTAEGGADASGFKSGPAARGSTVRVASKFMTQQENGASGSGKKKSKELENFYRFQIREKKREQLASLREQFEKDKLKVEKLKKSRRFNPY</sequence>
<dbReference type="STRING" id="401625.A0A0P1BF52"/>
<dbReference type="InterPro" id="IPR040446">
    <property type="entry name" value="RRP7"/>
</dbReference>
<feature type="domain" description="Ribosomal RNA-processing protein 7 C-terminal" evidence="4">
    <location>
        <begin position="258"/>
        <end position="409"/>
    </location>
</feature>
<evidence type="ECO:0000313" key="6">
    <source>
        <dbReference type="Proteomes" id="UP000054845"/>
    </source>
</evidence>
<dbReference type="SUPFAM" id="SSF54928">
    <property type="entry name" value="RNA-binding domain, RBD"/>
    <property type="match status" value="1"/>
</dbReference>
<feature type="region of interest" description="Disordered" evidence="3">
    <location>
        <begin position="1"/>
        <end position="29"/>
    </location>
</feature>
<evidence type="ECO:0000256" key="3">
    <source>
        <dbReference type="SAM" id="MobiDB-lite"/>
    </source>
</evidence>
<dbReference type="GO" id="GO:0003676">
    <property type="term" value="F:nucleic acid binding"/>
    <property type="evidence" value="ECO:0007669"/>
    <property type="project" value="InterPro"/>
</dbReference>
<dbReference type="InterPro" id="IPR012677">
    <property type="entry name" value="Nucleotide-bd_a/b_plait_sf"/>
</dbReference>
<proteinExistence type="inferred from homology"/>
<evidence type="ECO:0000259" key="4">
    <source>
        <dbReference type="Pfam" id="PF12923"/>
    </source>
</evidence>
<feature type="region of interest" description="Disordered" evidence="3">
    <location>
        <begin position="216"/>
        <end position="239"/>
    </location>
</feature>
<dbReference type="GO" id="GO:0032545">
    <property type="term" value="C:CURI complex"/>
    <property type="evidence" value="ECO:0007669"/>
    <property type="project" value="TreeGrafter"/>
</dbReference>
<dbReference type="Proteomes" id="UP000054845">
    <property type="component" value="Unassembled WGS sequence"/>
</dbReference>
<comment type="similarity">
    <text evidence="1">Belongs to the RRP7 family.</text>
</comment>
<evidence type="ECO:0000313" key="5">
    <source>
        <dbReference type="EMBL" id="CEH14534.1"/>
    </source>
</evidence>
<protein>
    <submittedName>
        <fullName evidence="5">rRNA processing protein RRP7</fullName>
    </submittedName>
</protein>
<organism evidence="5 6">
    <name type="scientific">Ceraceosorus bombacis</name>
    <dbReference type="NCBI Taxonomy" id="401625"/>
    <lineage>
        <taxon>Eukaryota</taxon>
        <taxon>Fungi</taxon>
        <taxon>Dikarya</taxon>
        <taxon>Basidiomycota</taxon>
        <taxon>Ustilaginomycotina</taxon>
        <taxon>Exobasidiomycetes</taxon>
        <taxon>Ceraceosorales</taxon>
        <taxon>Ceraceosoraceae</taxon>
        <taxon>Ceraceosorus</taxon>
    </lineage>
</organism>
<evidence type="ECO:0000256" key="2">
    <source>
        <dbReference type="SAM" id="Coils"/>
    </source>
</evidence>
<reference evidence="6" key="1">
    <citation type="submission" date="2014-09" db="EMBL/GenBank/DDBJ databases">
        <authorList>
            <person name="Sharma Rahul"/>
            <person name="Thines Marco"/>
        </authorList>
    </citation>
    <scope>NUCLEOTIDE SEQUENCE [LARGE SCALE GENOMIC DNA]</scope>
</reference>
<dbReference type="InterPro" id="IPR035979">
    <property type="entry name" value="RBD_domain_sf"/>
</dbReference>
<dbReference type="PANTHER" id="PTHR13191:SF0">
    <property type="entry name" value="RIBOSOMAL RNA-PROCESSING PROTEIN 7 HOMOLOG A-RELATED"/>
    <property type="match status" value="1"/>
</dbReference>
<dbReference type="GO" id="GO:0000028">
    <property type="term" value="P:ribosomal small subunit assembly"/>
    <property type="evidence" value="ECO:0007669"/>
    <property type="project" value="TreeGrafter"/>
</dbReference>
<keyword evidence="2" id="KW-0175">Coiled coil</keyword>
<dbReference type="Gene3D" id="3.30.70.330">
    <property type="match status" value="1"/>
</dbReference>
<dbReference type="InterPro" id="IPR024326">
    <property type="entry name" value="RRP7_C"/>
</dbReference>
<feature type="compositionally biased region" description="Polar residues" evidence="3">
    <location>
        <begin position="123"/>
        <end position="137"/>
    </location>
</feature>
<dbReference type="Gene3D" id="6.10.250.1770">
    <property type="match status" value="1"/>
</dbReference>
<dbReference type="AlphaFoldDB" id="A0A0P1BF52"/>
<accession>A0A0P1BF52</accession>
<name>A0A0P1BF52_9BASI</name>
<keyword evidence="6" id="KW-1185">Reference proteome</keyword>
<feature type="coiled-coil region" evidence="2">
    <location>
        <begin position="376"/>
        <end position="403"/>
    </location>
</feature>
<dbReference type="EMBL" id="CCYA01000243">
    <property type="protein sequence ID" value="CEH14534.1"/>
    <property type="molecule type" value="Genomic_DNA"/>
</dbReference>
<dbReference type="PANTHER" id="PTHR13191">
    <property type="entry name" value="RIBOSOMAL RNA PROCESSING PROTEIN 7-RELATED"/>
    <property type="match status" value="1"/>
</dbReference>
<feature type="region of interest" description="Disordered" evidence="3">
    <location>
        <begin position="107"/>
        <end position="169"/>
    </location>
</feature>
<dbReference type="GO" id="GO:0006364">
    <property type="term" value="P:rRNA processing"/>
    <property type="evidence" value="ECO:0007669"/>
    <property type="project" value="TreeGrafter"/>
</dbReference>